<organism evidence="1">
    <name type="scientific">Siphoviridae sp. ctM5A27</name>
    <dbReference type="NCBI Taxonomy" id="2825459"/>
    <lineage>
        <taxon>Viruses</taxon>
        <taxon>Duplodnaviria</taxon>
        <taxon>Heunggongvirae</taxon>
        <taxon>Uroviricota</taxon>
        <taxon>Caudoviricetes</taxon>
    </lineage>
</organism>
<sequence>MAKVSLDQKARTANGNDRSCGKCNHNPCPDAMFKVCSEAFIKGYKKGYKQASVEYNKEKEISKNTII</sequence>
<proteinExistence type="predicted"/>
<name>A0A8S5PGC8_9CAUD</name>
<accession>A0A8S5PGC8</accession>
<dbReference type="EMBL" id="BK015415">
    <property type="protein sequence ID" value="DAE05728.1"/>
    <property type="molecule type" value="Genomic_DNA"/>
</dbReference>
<protein>
    <submittedName>
        <fullName evidence="1">Uncharacterized protein</fullName>
    </submittedName>
</protein>
<evidence type="ECO:0000313" key="1">
    <source>
        <dbReference type="EMBL" id="DAE05728.1"/>
    </source>
</evidence>
<reference evidence="1" key="1">
    <citation type="journal article" date="2021" name="Proc. Natl. Acad. Sci. U.S.A.">
        <title>A Catalog of Tens of Thousands of Viruses from Human Metagenomes Reveals Hidden Associations with Chronic Diseases.</title>
        <authorList>
            <person name="Tisza M.J."/>
            <person name="Buck C.B."/>
        </authorList>
    </citation>
    <scope>NUCLEOTIDE SEQUENCE</scope>
    <source>
        <strain evidence="1">CtM5A27</strain>
    </source>
</reference>